<keyword evidence="1" id="KW-0472">Membrane</keyword>
<accession>A0A1X7M4E9</accession>
<keyword evidence="1" id="KW-0812">Transmembrane</keyword>
<protein>
    <submittedName>
        <fullName evidence="2">Integrating conjugative element membrane protein, PFL_4697 family</fullName>
    </submittedName>
</protein>
<evidence type="ECO:0000313" key="2">
    <source>
        <dbReference type="EMBL" id="SMG61068.1"/>
    </source>
</evidence>
<feature type="transmembrane region" description="Helical" evidence="1">
    <location>
        <begin position="206"/>
        <end position="225"/>
    </location>
</feature>
<reference evidence="3" key="1">
    <citation type="submission" date="2017-04" db="EMBL/GenBank/DDBJ databases">
        <authorList>
            <person name="Varghese N."/>
            <person name="Submissions S."/>
        </authorList>
    </citation>
    <scope>NUCLEOTIDE SEQUENCE [LARGE SCALE GENOMIC DNA]</scope>
    <source>
        <strain evidence="3">LMG 29540</strain>
    </source>
</reference>
<sequence length="232" mass="25787">MNATRRDGNADGVKSFFWIVDLTIHGLLWLLLASLLSVLADIAAAHFFWVDDPVGSIEALVRYYLDQTSDRELARRAADLAYWSWFGWTGVDASARAWQAGTLPERGLGSMLHPAFAGSTREVLIVAMAGIKLFGVRVSMLLMTIPQFVLASAVALTDGLVARHVRRAQGGHESATRYHHAKHGLAFGVIPLTAFLWLVVPLCLPVYLLFWPVSVMMLLAVWNMAKYFKKYI</sequence>
<dbReference type="OrthoDB" id="8443503at2"/>
<evidence type="ECO:0000313" key="3">
    <source>
        <dbReference type="Proteomes" id="UP000193228"/>
    </source>
</evidence>
<gene>
    <name evidence="2" type="ORF">SAMN06265784_11937</name>
</gene>
<dbReference type="AlphaFoldDB" id="A0A1X7M4E9"/>
<keyword evidence="1" id="KW-1133">Transmembrane helix</keyword>
<dbReference type="Proteomes" id="UP000193228">
    <property type="component" value="Unassembled WGS sequence"/>
</dbReference>
<dbReference type="EMBL" id="FXAT01000019">
    <property type="protein sequence ID" value="SMG61068.1"/>
    <property type="molecule type" value="Genomic_DNA"/>
</dbReference>
<name>A0A1X7M4E9_9BURK</name>
<dbReference type="RefSeq" id="WP_085489676.1">
    <property type="nucleotide sequence ID" value="NZ_FXAT01000019.1"/>
</dbReference>
<keyword evidence="3" id="KW-1185">Reference proteome</keyword>
<organism evidence="2 3">
    <name type="scientific">Paraburkholderia susongensis</name>
    <dbReference type="NCBI Taxonomy" id="1515439"/>
    <lineage>
        <taxon>Bacteria</taxon>
        <taxon>Pseudomonadati</taxon>
        <taxon>Pseudomonadota</taxon>
        <taxon>Betaproteobacteria</taxon>
        <taxon>Burkholderiales</taxon>
        <taxon>Burkholderiaceae</taxon>
        <taxon>Paraburkholderia</taxon>
    </lineage>
</organism>
<evidence type="ECO:0000256" key="1">
    <source>
        <dbReference type="SAM" id="Phobius"/>
    </source>
</evidence>
<dbReference type="Pfam" id="PF14348">
    <property type="entry name" value="DtrJ-like"/>
    <property type="match status" value="1"/>
</dbReference>
<feature type="transmembrane region" description="Helical" evidence="1">
    <location>
        <begin position="27"/>
        <end position="49"/>
    </location>
</feature>
<feature type="transmembrane region" description="Helical" evidence="1">
    <location>
        <begin position="138"/>
        <end position="162"/>
    </location>
</feature>
<feature type="transmembrane region" description="Helical" evidence="1">
    <location>
        <begin position="183"/>
        <end position="200"/>
    </location>
</feature>
<proteinExistence type="predicted"/>
<dbReference type="STRING" id="1515439.SAMN06265784_11937"/>
<dbReference type="InterPro" id="IPR022266">
    <property type="entry name" value="DtrJ-like"/>
</dbReference>